<name>A0ABS0CNQ6_9NOCA</name>
<accession>A0ABS0CNQ6</accession>
<keyword evidence="3" id="KW-1185">Reference proteome</keyword>
<reference evidence="2 3" key="1">
    <citation type="submission" date="2020-10" db="EMBL/GenBank/DDBJ databases">
        <title>Identification of Nocardia species via Next-generation sequencing and recognition of intraspecies genetic diversity.</title>
        <authorList>
            <person name="Li P."/>
            <person name="Li P."/>
            <person name="Lu B."/>
        </authorList>
    </citation>
    <scope>NUCLEOTIDE SEQUENCE [LARGE SCALE GENOMIC DNA]</scope>
    <source>
        <strain evidence="2 3">BJ06-0157</strain>
    </source>
</reference>
<gene>
    <name evidence="2" type="ORF">IU459_11985</name>
</gene>
<organism evidence="2 3">
    <name type="scientific">Nocardia amamiensis</name>
    <dbReference type="NCBI Taxonomy" id="404578"/>
    <lineage>
        <taxon>Bacteria</taxon>
        <taxon>Bacillati</taxon>
        <taxon>Actinomycetota</taxon>
        <taxon>Actinomycetes</taxon>
        <taxon>Mycobacteriales</taxon>
        <taxon>Nocardiaceae</taxon>
        <taxon>Nocardia</taxon>
    </lineage>
</organism>
<proteinExistence type="predicted"/>
<evidence type="ECO:0000313" key="3">
    <source>
        <dbReference type="Proteomes" id="UP000702209"/>
    </source>
</evidence>
<sequence length="375" mass="40434">MPDLAYHFADADLRRIAEDPNTAFDRVHKQLAAELLDARQRLTPARLSDEDLTSIHRGLVDHARSHMHVDTDDEQRHADNWLSGYSEGIEHALDTVRLRAHAAAPSPEPSGSPAEPPTAQSAPPHHGNSATVTSGSPFVPPMPPAQARRQLLSPFDYPAGLTDDDARRAGEIVAGYLDDVLDRVDLACADDLGIGDEGERAVLGTLGVIAVEAARCLGWRPPSGATGEPAAGEVEAIAVAWMRYQGYTDQQIETAATHNCADTCERAGDAWDCTDEHGESRHPIADELAAASAMANVALKALAEHRPPIGWITGHRHADGKWHIAFDGEPWRTLDEANVDVQDASTETPDVDWRALTVYAETGEPHQAQEVACLG</sequence>
<comment type="caution">
    <text evidence="2">The sequence shown here is derived from an EMBL/GenBank/DDBJ whole genome shotgun (WGS) entry which is preliminary data.</text>
</comment>
<dbReference type="EMBL" id="JADLQX010000007">
    <property type="protein sequence ID" value="MBF6298261.1"/>
    <property type="molecule type" value="Genomic_DNA"/>
</dbReference>
<dbReference type="Proteomes" id="UP000702209">
    <property type="component" value="Unassembled WGS sequence"/>
</dbReference>
<feature type="region of interest" description="Disordered" evidence="1">
    <location>
        <begin position="101"/>
        <end position="145"/>
    </location>
</feature>
<evidence type="ECO:0000313" key="2">
    <source>
        <dbReference type="EMBL" id="MBF6298261.1"/>
    </source>
</evidence>
<feature type="compositionally biased region" description="Pro residues" evidence="1">
    <location>
        <begin position="106"/>
        <end position="116"/>
    </location>
</feature>
<dbReference type="RefSeq" id="WP_195129570.1">
    <property type="nucleotide sequence ID" value="NZ_JADLQX010000007.1"/>
</dbReference>
<protein>
    <submittedName>
        <fullName evidence="2">Uncharacterized protein</fullName>
    </submittedName>
</protein>
<evidence type="ECO:0000256" key="1">
    <source>
        <dbReference type="SAM" id="MobiDB-lite"/>
    </source>
</evidence>